<dbReference type="EnsemblMetazoa" id="AMEM016111-RA">
    <property type="protein sequence ID" value="AMEM016111-PA"/>
    <property type="gene ID" value="AMEM016111"/>
</dbReference>
<dbReference type="AlphaFoldDB" id="A0A182VJN6"/>
<feature type="region of interest" description="Disordered" evidence="1">
    <location>
        <begin position="1"/>
        <end position="21"/>
    </location>
</feature>
<feature type="compositionally biased region" description="Polar residues" evidence="1">
    <location>
        <begin position="57"/>
        <end position="71"/>
    </location>
</feature>
<reference evidence="2" key="1">
    <citation type="submission" date="2020-05" db="UniProtKB">
        <authorList>
            <consortium name="EnsemblMetazoa"/>
        </authorList>
    </citation>
    <scope>IDENTIFICATION</scope>
    <source>
        <strain evidence="2">MAF</strain>
    </source>
</reference>
<proteinExistence type="predicted"/>
<evidence type="ECO:0000256" key="1">
    <source>
        <dbReference type="SAM" id="MobiDB-lite"/>
    </source>
</evidence>
<evidence type="ECO:0000313" key="2">
    <source>
        <dbReference type="EnsemblMetazoa" id="AMEM016111-PA"/>
    </source>
</evidence>
<keyword evidence="3" id="KW-1185">Reference proteome</keyword>
<organism evidence="2 3">
    <name type="scientific">Anopheles merus</name>
    <name type="common">Mosquito</name>
    <dbReference type="NCBI Taxonomy" id="30066"/>
    <lineage>
        <taxon>Eukaryota</taxon>
        <taxon>Metazoa</taxon>
        <taxon>Ecdysozoa</taxon>
        <taxon>Arthropoda</taxon>
        <taxon>Hexapoda</taxon>
        <taxon>Insecta</taxon>
        <taxon>Pterygota</taxon>
        <taxon>Neoptera</taxon>
        <taxon>Endopterygota</taxon>
        <taxon>Diptera</taxon>
        <taxon>Nematocera</taxon>
        <taxon>Culicoidea</taxon>
        <taxon>Culicidae</taxon>
        <taxon>Anophelinae</taxon>
        <taxon>Anopheles</taxon>
    </lineage>
</organism>
<protein>
    <submittedName>
        <fullName evidence="2">Uncharacterized protein</fullName>
    </submittedName>
</protein>
<accession>A0A182VJN6</accession>
<dbReference type="VEuPathDB" id="VectorBase:AMEM016111"/>
<feature type="compositionally biased region" description="Low complexity" evidence="1">
    <location>
        <begin position="72"/>
        <end position="86"/>
    </location>
</feature>
<name>A0A182VJN6_ANOME</name>
<evidence type="ECO:0000313" key="3">
    <source>
        <dbReference type="Proteomes" id="UP000075903"/>
    </source>
</evidence>
<feature type="region of interest" description="Disordered" evidence="1">
    <location>
        <begin position="52"/>
        <end position="101"/>
    </location>
</feature>
<dbReference type="Proteomes" id="UP000075903">
    <property type="component" value="Unassembled WGS sequence"/>
</dbReference>
<sequence length="101" mass="10935">MPNRSKPSASRRTTSRRTRGTRWCCAARSSTWPGGSSGPRTGLRLASVMKSSAIRGSPSTRTTATVSTICGSPTRPTTMRPSTSVRLGRPNTTIQLERRRS</sequence>
<feature type="compositionally biased region" description="Low complexity" evidence="1">
    <location>
        <begin position="1"/>
        <end position="12"/>
    </location>
</feature>